<dbReference type="AlphaFoldDB" id="A0A1H6RRZ5"/>
<accession>A0A1H6RRZ5</accession>
<proteinExistence type="predicted"/>
<name>A0A1H6RRZ5_9FIRM</name>
<evidence type="ECO:0008006" key="3">
    <source>
        <dbReference type="Google" id="ProtNLM"/>
    </source>
</evidence>
<evidence type="ECO:0000313" key="1">
    <source>
        <dbReference type="EMBL" id="SEI57226.1"/>
    </source>
</evidence>
<reference evidence="2" key="1">
    <citation type="submission" date="2016-10" db="EMBL/GenBank/DDBJ databases">
        <authorList>
            <person name="Varghese N."/>
        </authorList>
    </citation>
    <scope>NUCLEOTIDE SEQUENCE [LARGE SCALE GENOMIC DNA]</scope>
    <source>
        <strain evidence="2">DSM 20406</strain>
    </source>
</reference>
<dbReference type="EMBL" id="FNYK01000010">
    <property type="protein sequence ID" value="SEI57226.1"/>
    <property type="molecule type" value="Genomic_DNA"/>
</dbReference>
<organism evidence="1 2">
    <name type="scientific">Sharpea azabuensis</name>
    <dbReference type="NCBI Taxonomy" id="322505"/>
    <lineage>
        <taxon>Bacteria</taxon>
        <taxon>Bacillati</taxon>
        <taxon>Bacillota</taxon>
        <taxon>Erysipelotrichia</taxon>
        <taxon>Erysipelotrichales</taxon>
        <taxon>Coprobacillaceae</taxon>
        <taxon>Sharpea</taxon>
    </lineage>
</organism>
<dbReference type="STRING" id="322505.SAMN04487836_1082"/>
<dbReference type="RefSeq" id="WP_074731435.1">
    <property type="nucleotide sequence ID" value="NZ_CACVPP010000017.1"/>
</dbReference>
<evidence type="ECO:0000313" key="2">
    <source>
        <dbReference type="Proteomes" id="UP000183028"/>
    </source>
</evidence>
<sequence length="139" mass="16144">MKVAVVYMKTDKFMKPIANEIARDARTRALTQDEFDHQSIFDLLVLTFSSHHLNYKQLASFISSLDRQHVHNVALVGTYSITDAIMKKTIALCHKQDLPLMREQYTCKLPILSRHLPDVVIKDSRIYVNDMITIVDNYY</sequence>
<protein>
    <recommendedName>
        <fullName evidence="3">Flavodoxin domain-containing protein</fullName>
    </recommendedName>
</protein>
<keyword evidence="2" id="KW-1185">Reference proteome</keyword>
<dbReference type="Proteomes" id="UP000183028">
    <property type="component" value="Unassembled WGS sequence"/>
</dbReference>
<gene>
    <name evidence="1" type="ORF">SAMN04487834_101021</name>
</gene>